<gene>
    <name evidence="2" type="ORF">RNC47_22655</name>
</gene>
<feature type="transmembrane region" description="Helical" evidence="1">
    <location>
        <begin position="57"/>
        <end position="76"/>
    </location>
</feature>
<dbReference type="EMBL" id="JAVREM010000034">
    <property type="protein sequence ID" value="MDT0321140.1"/>
    <property type="molecule type" value="Genomic_DNA"/>
</dbReference>
<evidence type="ECO:0000313" key="3">
    <source>
        <dbReference type="Proteomes" id="UP001183420"/>
    </source>
</evidence>
<dbReference type="RefSeq" id="WP_311601343.1">
    <property type="nucleotide sequence ID" value="NZ_JAVREM010000034.1"/>
</dbReference>
<dbReference type="PANTHER" id="PTHR40040:SF1">
    <property type="entry name" value="MEMBRANE PROTEIN"/>
    <property type="match status" value="1"/>
</dbReference>
<evidence type="ECO:0000256" key="1">
    <source>
        <dbReference type="SAM" id="Phobius"/>
    </source>
</evidence>
<protein>
    <submittedName>
        <fullName evidence="2">DUF4190 domain-containing protein</fullName>
    </submittedName>
</protein>
<dbReference type="Proteomes" id="UP001183420">
    <property type="component" value="Unassembled WGS sequence"/>
</dbReference>
<dbReference type="PANTHER" id="PTHR40040">
    <property type="entry name" value="SMALL HYDROPHOBIC PROTEIN-RELATED"/>
    <property type="match status" value="1"/>
</dbReference>
<dbReference type="InterPro" id="IPR055338">
    <property type="entry name" value="YqfX-like"/>
</dbReference>
<sequence length="87" mass="8730">MSARAAARDVETTDSMALWSFVSGLVGLLVFNLVLGPLALVLATLALTGGTGRRGRAAAGLALGVADLTLLAALVANDATISWHLAA</sequence>
<feature type="transmembrane region" description="Helical" evidence="1">
    <location>
        <begin position="18"/>
        <end position="45"/>
    </location>
</feature>
<proteinExistence type="predicted"/>
<organism evidence="2 3">
    <name type="scientific">Streptomyces millisiae</name>
    <dbReference type="NCBI Taxonomy" id="3075542"/>
    <lineage>
        <taxon>Bacteria</taxon>
        <taxon>Bacillati</taxon>
        <taxon>Actinomycetota</taxon>
        <taxon>Actinomycetes</taxon>
        <taxon>Kitasatosporales</taxon>
        <taxon>Streptomycetaceae</taxon>
        <taxon>Streptomyces</taxon>
    </lineage>
</organism>
<keyword evidence="1" id="KW-0472">Membrane</keyword>
<keyword evidence="1" id="KW-1133">Transmembrane helix</keyword>
<evidence type="ECO:0000313" key="2">
    <source>
        <dbReference type="EMBL" id="MDT0321140.1"/>
    </source>
</evidence>
<name>A0ABU2LUD7_9ACTN</name>
<keyword evidence="3" id="KW-1185">Reference proteome</keyword>
<comment type="caution">
    <text evidence="2">The sequence shown here is derived from an EMBL/GenBank/DDBJ whole genome shotgun (WGS) entry which is preliminary data.</text>
</comment>
<keyword evidence="1" id="KW-0812">Transmembrane</keyword>
<accession>A0ABU2LUD7</accession>
<reference evidence="3" key="1">
    <citation type="submission" date="2023-07" db="EMBL/GenBank/DDBJ databases">
        <title>30 novel species of actinomycetes from the DSMZ collection.</title>
        <authorList>
            <person name="Nouioui I."/>
        </authorList>
    </citation>
    <scope>NUCLEOTIDE SEQUENCE [LARGE SCALE GENOMIC DNA]</scope>
    <source>
        <strain evidence="3">DSM 44918</strain>
    </source>
</reference>